<dbReference type="InterPro" id="IPR029066">
    <property type="entry name" value="PLP-binding_barrel"/>
</dbReference>
<dbReference type="HAMAP" id="MF_01201">
    <property type="entry name" value="Ala_racemase"/>
    <property type="match status" value="1"/>
</dbReference>
<keyword evidence="4 5" id="KW-0413">Isomerase</keyword>
<dbReference type="FunFam" id="2.40.37.10:FF:000006">
    <property type="entry name" value="Alanine racemase"/>
    <property type="match status" value="1"/>
</dbReference>
<dbReference type="GO" id="GO:0005829">
    <property type="term" value="C:cytosol"/>
    <property type="evidence" value="ECO:0007669"/>
    <property type="project" value="TreeGrafter"/>
</dbReference>
<evidence type="ECO:0000256" key="7">
    <source>
        <dbReference type="PIRSR" id="PIRSR600821-52"/>
    </source>
</evidence>
<dbReference type="GO" id="GO:0008784">
    <property type="term" value="F:alanine racemase activity"/>
    <property type="evidence" value="ECO:0007669"/>
    <property type="project" value="UniProtKB-UniRule"/>
</dbReference>
<evidence type="ECO:0000313" key="10">
    <source>
        <dbReference type="Proteomes" id="UP000240400"/>
    </source>
</evidence>
<comment type="similarity">
    <text evidence="5">Belongs to the alanine racemase family.</text>
</comment>
<dbReference type="NCBIfam" id="TIGR00492">
    <property type="entry name" value="alr"/>
    <property type="match status" value="1"/>
</dbReference>
<evidence type="ECO:0000256" key="6">
    <source>
        <dbReference type="PIRSR" id="PIRSR600821-50"/>
    </source>
</evidence>
<protein>
    <recommendedName>
        <fullName evidence="5">Alanine racemase</fullName>
        <ecNumber evidence="5">5.1.1.1</ecNumber>
    </recommendedName>
</protein>
<reference evidence="9 10" key="1">
    <citation type="journal article" date="2016" name="Front. Microbiol.">
        <title>Comprehensive Phylogenetic Analysis of Bovine Non-aureus Staphylococci Species Based on Whole-Genome Sequencing.</title>
        <authorList>
            <person name="Naushad S."/>
            <person name="Barkema H.W."/>
            <person name="Luby C."/>
            <person name="Condas L.A."/>
            <person name="Nobrega D.B."/>
            <person name="Carson D.A."/>
            <person name="De Buck J."/>
        </authorList>
    </citation>
    <scope>NUCLEOTIDE SEQUENCE [LARGE SCALE GENOMIC DNA]</scope>
    <source>
        <strain evidence="9 10">SNUC 4337</strain>
    </source>
</reference>
<dbReference type="SUPFAM" id="SSF50621">
    <property type="entry name" value="Alanine racemase C-terminal domain-like"/>
    <property type="match status" value="1"/>
</dbReference>
<accession>A0A2T4S8F0</accession>
<dbReference type="UniPathway" id="UPA00042">
    <property type="reaction ID" value="UER00497"/>
</dbReference>
<comment type="cofactor">
    <cofactor evidence="2 5 6">
        <name>pyridoxal 5'-phosphate</name>
        <dbReference type="ChEBI" id="CHEBI:597326"/>
    </cofactor>
</comment>
<dbReference type="PANTHER" id="PTHR30511">
    <property type="entry name" value="ALANINE RACEMASE"/>
    <property type="match status" value="1"/>
</dbReference>
<feature type="active site" description="Proton acceptor; specific for D-alanine" evidence="5">
    <location>
        <position position="39"/>
    </location>
</feature>
<dbReference type="InterPro" id="IPR009006">
    <property type="entry name" value="Ala_racemase/Decarboxylase_C"/>
</dbReference>
<evidence type="ECO:0000256" key="2">
    <source>
        <dbReference type="ARBA" id="ARBA00001933"/>
    </source>
</evidence>
<dbReference type="Gene3D" id="2.40.37.10">
    <property type="entry name" value="Lyase, Ornithine Decarboxylase, Chain A, domain 1"/>
    <property type="match status" value="1"/>
</dbReference>
<feature type="domain" description="Alanine racemase C-terminal" evidence="8">
    <location>
        <begin position="244"/>
        <end position="369"/>
    </location>
</feature>
<organism evidence="9 10">
    <name type="scientific">Staphylococcus nepalensis</name>
    <dbReference type="NCBI Taxonomy" id="214473"/>
    <lineage>
        <taxon>Bacteria</taxon>
        <taxon>Bacillati</taxon>
        <taxon>Bacillota</taxon>
        <taxon>Bacilli</taxon>
        <taxon>Bacillales</taxon>
        <taxon>Staphylococcaceae</taxon>
        <taxon>Staphylococcus</taxon>
    </lineage>
</organism>
<comment type="function">
    <text evidence="5">Catalyzes the interconversion of L-alanine and D-alanine. May also act on other amino acids.</text>
</comment>
<dbReference type="EMBL" id="PZHR01000073">
    <property type="protein sequence ID" value="PTK58002.1"/>
    <property type="molecule type" value="Genomic_DNA"/>
</dbReference>
<dbReference type="InterPro" id="IPR001608">
    <property type="entry name" value="Ala_racemase_N"/>
</dbReference>
<gene>
    <name evidence="9" type="primary">alr</name>
    <name evidence="9" type="ORF">BUZ61_11035</name>
</gene>
<evidence type="ECO:0000256" key="1">
    <source>
        <dbReference type="ARBA" id="ARBA00000316"/>
    </source>
</evidence>
<dbReference type="GO" id="GO:0009252">
    <property type="term" value="P:peptidoglycan biosynthetic process"/>
    <property type="evidence" value="ECO:0007669"/>
    <property type="project" value="TreeGrafter"/>
</dbReference>
<dbReference type="OrthoDB" id="9813814at2"/>
<dbReference type="Pfam" id="PF01168">
    <property type="entry name" value="Ala_racemase_N"/>
    <property type="match status" value="1"/>
</dbReference>
<dbReference type="InterPro" id="IPR011079">
    <property type="entry name" value="Ala_racemase_C"/>
</dbReference>
<dbReference type="SMART" id="SM01005">
    <property type="entry name" value="Ala_racemase_C"/>
    <property type="match status" value="1"/>
</dbReference>
<comment type="caution">
    <text evidence="9">The sequence shown here is derived from an EMBL/GenBank/DDBJ whole genome shotgun (WGS) entry which is preliminary data.</text>
</comment>
<dbReference type="RefSeq" id="WP_107644450.1">
    <property type="nucleotide sequence ID" value="NZ_CARIOE010000006.1"/>
</dbReference>
<feature type="binding site" evidence="5 7">
    <location>
        <position position="138"/>
    </location>
    <ligand>
        <name>substrate</name>
    </ligand>
</feature>
<dbReference type="PRINTS" id="PR00992">
    <property type="entry name" value="ALARACEMASE"/>
</dbReference>
<sequence>MSDKYYRSTYLNVDLNAIVANFQVFQKLHPSKTVMPVVKANSYGLGSLKIARHLMSNGADFFAVATLDEAIELRMHGIDAKILVLGVIPTYTINKAIQHRVAITVPSKEWLIKALEEIPEDNEKDLWLHVKIDTGMGRLGIKDVVEYKEVIELINNCDHLVFEGVFTHFACADEPGESMIKQQTLFESIVNEEEKPQYIHSQNSAGALMKDSQFCNAVRIGISLYGYYPSQYVKDNVKVHLKPSAQWISEIVQTKILQPGESVSYGSIYTADEPTKIGIIPVGYADGFPRIMSGFHVNVNGQQCEIIGKVCMDQIIIKIPEEIQMGDKVILMDHHPDSQQSVEALARQQKTINYEVLCRLNRRLPRIYYGTQDLEILNELLK</sequence>
<dbReference type="Proteomes" id="UP000240400">
    <property type="component" value="Unassembled WGS sequence"/>
</dbReference>
<dbReference type="GO" id="GO:0030170">
    <property type="term" value="F:pyridoxal phosphate binding"/>
    <property type="evidence" value="ECO:0007669"/>
    <property type="project" value="UniProtKB-UniRule"/>
</dbReference>
<feature type="active site" description="Proton acceptor; specific for L-alanine" evidence="5">
    <location>
        <position position="265"/>
    </location>
</feature>
<name>A0A2T4S8F0_9STAP</name>
<evidence type="ECO:0000256" key="5">
    <source>
        <dbReference type="HAMAP-Rule" id="MF_01201"/>
    </source>
</evidence>
<evidence type="ECO:0000256" key="4">
    <source>
        <dbReference type="ARBA" id="ARBA00023235"/>
    </source>
</evidence>
<evidence type="ECO:0000256" key="3">
    <source>
        <dbReference type="ARBA" id="ARBA00022898"/>
    </source>
</evidence>
<comment type="catalytic activity">
    <reaction evidence="1 5">
        <text>L-alanine = D-alanine</text>
        <dbReference type="Rhea" id="RHEA:20249"/>
        <dbReference type="ChEBI" id="CHEBI:57416"/>
        <dbReference type="ChEBI" id="CHEBI:57972"/>
        <dbReference type="EC" id="5.1.1.1"/>
    </reaction>
</comment>
<dbReference type="GO" id="GO:0030632">
    <property type="term" value="P:D-alanine biosynthetic process"/>
    <property type="evidence" value="ECO:0007669"/>
    <property type="project" value="UniProtKB-UniRule"/>
</dbReference>
<keyword evidence="3 5" id="KW-0663">Pyridoxal phosphate</keyword>
<comment type="pathway">
    <text evidence="5">Amino-acid biosynthesis; D-alanine biosynthesis; D-alanine from L-alanine: step 1/1.</text>
</comment>
<dbReference type="CDD" id="cd00430">
    <property type="entry name" value="PLPDE_III_AR"/>
    <property type="match status" value="1"/>
</dbReference>
<feature type="modified residue" description="N6-(pyridoxal phosphate)lysine" evidence="5 6">
    <location>
        <position position="39"/>
    </location>
</feature>
<proteinExistence type="inferred from homology"/>
<dbReference type="SUPFAM" id="SSF51419">
    <property type="entry name" value="PLP-binding barrel"/>
    <property type="match status" value="1"/>
</dbReference>
<dbReference type="FunFam" id="3.20.20.10:FF:000002">
    <property type="entry name" value="Alanine racemase"/>
    <property type="match status" value="1"/>
</dbReference>
<dbReference type="EC" id="5.1.1.1" evidence="5"/>
<feature type="binding site" evidence="5 7">
    <location>
        <position position="312"/>
    </location>
    <ligand>
        <name>substrate</name>
    </ligand>
</feature>
<dbReference type="InterPro" id="IPR000821">
    <property type="entry name" value="Ala_racemase"/>
</dbReference>
<dbReference type="PANTHER" id="PTHR30511:SF0">
    <property type="entry name" value="ALANINE RACEMASE, CATABOLIC-RELATED"/>
    <property type="match status" value="1"/>
</dbReference>
<dbReference type="AlphaFoldDB" id="A0A2T4S8F0"/>
<dbReference type="Gene3D" id="3.20.20.10">
    <property type="entry name" value="Alanine racemase"/>
    <property type="match status" value="1"/>
</dbReference>
<evidence type="ECO:0000259" key="8">
    <source>
        <dbReference type="SMART" id="SM01005"/>
    </source>
</evidence>
<evidence type="ECO:0000313" key="9">
    <source>
        <dbReference type="EMBL" id="PTK58002.1"/>
    </source>
</evidence>
<dbReference type="Pfam" id="PF00842">
    <property type="entry name" value="Ala_racemase_C"/>
    <property type="match status" value="1"/>
</dbReference>